<name>A0A836FQH8_9HYME</name>
<evidence type="ECO:0000256" key="2">
    <source>
        <dbReference type="ARBA" id="ARBA00016807"/>
    </source>
</evidence>
<evidence type="ECO:0000256" key="3">
    <source>
        <dbReference type="ARBA" id="ARBA00023015"/>
    </source>
</evidence>
<feature type="domain" description="Myb/SANT-like DNA-binding" evidence="6">
    <location>
        <begin position="6"/>
        <end position="79"/>
    </location>
</feature>
<dbReference type="Proteomes" id="UP000669903">
    <property type="component" value="Unassembled WGS sequence"/>
</dbReference>
<proteinExistence type="predicted"/>
<evidence type="ECO:0000256" key="5">
    <source>
        <dbReference type="ARBA" id="ARBA00025466"/>
    </source>
</evidence>
<evidence type="ECO:0000256" key="4">
    <source>
        <dbReference type="ARBA" id="ARBA00023163"/>
    </source>
</evidence>
<comment type="function">
    <text evidence="5">Involved in transvection phenomena (= synapsis-dependent gene expression), where the synaptic pairing of chromosomes carrying genes with which zeste interacts influences the expression of these genes. Zeste binds to DNA and stimulates transcription from a nearby promoter.</text>
</comment>
<keyword evidence="3" id="KW-0805">Transcription regulation</keyword>
<protein>
    <recommendedName>
        <fullName evidence="2">Regulatory protein zeste</fullName>
    </recommendedName>
</protein>
<keyword evidence="4" id="KW-0804">Transcription</keyword>
<sequence>MKGEKRAPNFSKCEEQLLISLVEKYKNIIECKKSNVVTCKDKEKVWLKIESEFNSKNNGNAFRSVKYNNLKKDTKRKFALEKINASKIGGGPFT</sequence>
<keyword evidence="8" id="KW-1185">Reference proteome</keyword>
<comment type="caution">
    <text evidence="7">The sequence shown here is derived from an EMBL/GenBank/DDBJ whole genome shotgun (WGS) entry which is preliminary data.</text>
</comment>
<comment type="subunit">
    <text evidence="1">Self-associates forming complexes of several hundred monomers.</text>
</comment>
<dbReference type="InterPro" id="IPR028002">
    <property type="entry name" value="Myb_DNA-bind_5"/>
</dbReference>
<dbReference type="AlphaFoldDB" id="A0A836FQH8"/>
<feature type="non-terminal residue" evidence="7">
    <location>
        <position position="1"/>
    </location>
</feature>
<organism evidence="7 8">
    <name type="scientific">Acromyrmex charruanus</name>
    <dbReference type="NCBI Taxonomy" id="2715315"/>
    <lineage>
        <taxon>Eukaryota</taxon>
        <taxon>Metazoa</taxon>
        <taxon>Ecdysozoa</taxon>
        <taxon>Arthropoda</taxon>
        <taxon>Hexapoda</taxon>
        <taxon>Insecta</taxon>
        <taxon>Pterygota</taxon>
        <taxon>Neoptera</taxon>
        <taxon>Endopterygota</taxon>
        <taxon>Hymenoptera</taxon>
        <taxon>Apocrita</taxon>
        <taxon>Aculeata</taxon>
        <taxon>Formicoidea</taxon>
        <taxon>Formicidae</taxon>
        <taxon>Myrmicinae</taxon>
        <taxon>Acromyrmex</taxon>
    </lineage>
</organism>
<evidence type="ECO:0000313" key="7">
    <source>
        <dbReference type="EMBL" id="KAG5330283.1"/>
    </source>
</evidence>
<reference evidence="7" key="1">
    <citation type="submission" date="2020-03" db="EMBL/GenBank/DDBJ databases">
        <title>Relaxed selection underlies rapid genomic changes in the transitions from sociality to social parasitism in ants.</title>
        <authorList>
            <person name="Bi X."/>
        </authorList>
    </citation>
    <scope>NUCLEOTIDE SEQUENCE</scope>
    <source>
        <strain evidence="7">BGI-DK2014a</strain>
        <tissue evidence="7">Whole body</tissue>
    </source>
</reference>
<accession>A0A836FQH8</accession>
<dbReference type="EMBL" id="JAANIC010005875">
    <property type="protein sequence ID" value="KAG5330283.1"/>
    <property type="molecule type" value="Genomic_DNA"/>
</dbReference>
<evidence type="ECO:0000313" key="8">
    <source>
        <dbReference type="Proteomes" id="UP000669903"/>
    </source>
</evidence>
<evidence type="ECO:0000259" key="6">
    <source>
        <dbReference type="Pfam" id="PF13873"/>
    </source>
</evidence>
<evidence type="ECO:0000256" key="1">
    <source>
        <dbReference type="ARBA" id="ARBA00011764"/>
    </source>
</evidence>
<dbReference type="Pfam" id="PF13873">
    <property type="entry name" value="Myb_DNA-bind_5"/>
    <property type="match status" value="1"/>
</dbReference>
<feature type="non-terminal residue" evidence="7">
    <location>
        <position position="94"/>
    </location>
</feature>
<gene>
    <name evidence="7" type="primary">Msantd3_1</name>
    <name evidence="7" type="ORF">G6Z76_0008701</name>
</gene>